<dbReference type="GO" id="GO:0003824">
    <property type="term" value="F:catalytic activity"/>
    <property type="evidence" value="ECO:0007669"/>
    <property type="project" value="UniProtKB-ARBA"/>
</dbReference>
<keyword evidence="3" id="KW-1185">Reference proteome</keyword>
<comment type="similarity">
    <text evidence="1">Belongs to the enoyl-CoA hydratase/isomerase family.</text>
</comment>
<dbReference type="InterPro" id="IPR014748">
    <property type="entry name" value="Enoyl-CoA_hydra_C"/>
</dbReference>
<dbReference type="InterPro" id="IPR001753">
    <property type="entry name" value="Enoyl-CoA_hydra/iso"/>
</dbReference>
<name>A0A0N1N4E7_9HYPH</name>
<dbReference type="PATRIC" id="fig|1526658.3.peg.2728"/>
<dbReference type="SUPFAM" id="SSF52096">
    <property type="entry name" value="ClpP/crotonase"/>
    <property type="match status" value="1"/>
</dbReference>
<evidence type="ECO:0000313" key="2">
    <source>
        <dbReference type="EMBL" id="KPH81373.1"/>
    </source>
</evidence>
<organism evidence="2 3">
    <name type="scientific">Bosea vaviloviae</name>
    <dbReference type="NCBI Taxonomy" id="1526658"/>
    <lineage>
        <taxon>Bacteria</taxon>
        <taxon>Pseudomonadati</taxon>
        <taxon>Pseudomonadota</taxon>
        <taxon>Alphaproteobacteria</taxon>
        <taxon>Hyphomicrobiales</taxon>
        <taxon>Boseaceae</taxon>
        <taxon>Bosea</taxon>
    </lineage>
</organism>
<gene>
    <name evidence="2" type="ORF">AE618_08525</name>
</gene>
<dbReference type="Gene3D" id="3.90.226.10">
    <property type="entry name" value="2-enoyl-CoA Hydratase, Chain A, domain 1"/>
    <property type="match status" value="1"/>
</dbReference>
<accession>A0A0N1N4E7</accession>
<proteinExistence type="inferred from homology"/>
<evidence type="ECO:0008006" key="4">
    <source>
        <dbReference type="Google" id="ProtNLM"/>
    </source>
</evidence>
<dbReference type="Gene3D" id="1.10.12.10">
    <property type="entry name" value="Lyase 2-enoyl-coa Hydratase, Chain A, domain 2"/>
    <property type="match status" value="1"/>
</dbReference>
<dbReference type="PANTHER" id="PTHR43459">
    <property type="entry name" value="ENOYL-COA HYDRATASE"/>
    <property type="match status" value="1"/>
</dbReference>
<dbReference type="CDD" id="cd06558">
    <property type="entry name" value="crotonase-like"/>
    <property type="match status" value="1"/>
</dbReference>
<dbReference type="Pfam" id="PF00378">
    <property type="entry name" value="ECH_1"/>
    <property type="match status" value="1"/>
</dbReference>
<dbReference type="PANTHER" id="PTHR43459:SF1">
    <property type="entry name" value="EG:BACN32G11.4 PROTEIN"/>
    <property type="match status" value="1"/>
</dbReference>
<reference evidence="2 3" key="1">
    <citation type="submission" date="2015-07" db="EMBL/GenBank/DDBJ databases">
        <title>Whole genome sequencing of Bosea vaviloviae isolated from cave pool.</title>
        <authorList>
            <person name="Tan N.E.H."/>
            <person name="Lee Y.P."/>
            <person name="Gan H.M."/>
            <person name="Barton H."/>
            <person name="Savka M.A."/>
        </authorList>
    </citation>
    <scope>NUCLEOTIDE SEQUENCE [LARGE SCALE GENOMIC DNA]</scope>
    <source>
        <strain evidence="2 3">SD260</strain>
    </source>
</reference>
<evidence type="ECO:0000313" key="3">
    <source>
        <dbReference type="Proteomes" id="UP000037822"/>
    </source>
</evidence>
<dbReference type="OrthoDB" id="9781757at2"/>
<dbReference type="RefSeq" id="WP_054208635.1">
    <property type="nucleotide sequence ID" value="NZ_LGSZ01000029.1"/>
</dbReference>
<dbReference type="InterPro" id="IPR029045">
    <property type="entry name" value="ClpP/crotonase-like_dom_sf"/>
</dbReference>
<sequence length="256" mass="27982">MNVDLEISGPVATVRLNRPERLNALSEEMKEAMPDIFGQVNRDPAVKVVVLCGAGRGFCASGDTTTMGQFTAVTGRERLKRAHRMIIALANIEKPVIASVRGPVAGIGWSMALACDMIIASETAVFSQVFRNVGLSPDGGAIYFLSKVIGELRAKELVYRARKLGAEEALSLGLVTRMVPDDELEAETQRYVEELVDGPHFSFSTTKKMFKLLHSPSLETFLDAEAWAQGVNLLTEDHGEGIQAFREKRRPAFKGS</sequence>
<dbReference type="EMBL" id="LGSZ01000029">
    <property type="protein sequence ID" value="KPH81373.1"/>
    <property type="molecule type" value="Genomic_DNA"/>
</dbReference>
<comment type="caution">
    <text evidence="2">The sequence shown here is derived from an EMBL/GenBank/DDBJ whole genome shotgun (WGS) entry which is preliminary data.</text>
</comment>
<dbReference type="Proteomes" id="UP000037822">
    <property type="component" value="Unassembled WGS sequence"/>
</dbReference>
<dbReference type="AlphaFoldDB" id="A0A0N1N4E7"/>
<protein>
    <recommendedName>
        <fullName evidence="4">Enoyl-CoA hydratase</fullName>
    </recommendedName>
</protein>
<evidence type="ECO:0000256" key="1">
    <source>
        <dbReference type="ARBA" id="ARBA00005254"/>
    </source>
</evidence>